<dbReference type="Pfam" id="PF00440">
    <property type="entry name" value="TetR_N"/>
    <property type="match status" value="1"/>
</dbReference>
<organism evidence="3">
    <name type="scientific">freshwater metagenome</name>
    <dbReference type="NCBI Taxonomy" id="449393"/>
    <lineage>
        <taxon>unclassified sequences</taxon>
        <taxon>metagenomes</taxon>
        <taxon>ecological metagenomes</taxon>
    </lineage>
</organism>
<dbReference type="EMBL" id="CAEZXM010000100">
    <property type="protein sequence ID" value="CAB4689331.1"/>
    <property type="molecule type" value="Genomic_DNA"/>
</dbReference>
<sequence>MKRELLDRVVAYLAEHGLGDMSLRPMAAALDTSPNRLVHHFGSKQELLVAALAQAIEIQVEVSNGWLKRNPKISQANLLRRWWKWLNASPANLALSRLGLEAATLEATHTGLAGEVRADQIGVWRTSIEQRLIDEGLSPAQAVTESSLLKAMFTGLMVDLMATGDRKRLTQALEVGLSRLESLLLELRAC</sequence>
<protein>
    <submittedName>
        <fullName evidence="3">Unannotated protein</fullName>
    </submittedName>
</protein>
<dbReference type="AlphaFoldDB" id="A0A6J6NRF0"/>
<evidence type="ECO:0000313" key="3">
    <source>
        <dbReference type="EMBL" id="CAB4689331.1"/>
    </source>
</evidence>
<reference evidence="3" key="1">
    <citation type="submission" date="2020-05" db="EMBL/GenBank/DDBJ databases">
        <authorList>
            <person name="Chiriac C."/>
            <person name="Salcher M."/>
            <person name="Ghai R."/>
            <person name="Kavagutti S V."/>
        </authorList>
    </citation>
    <scope>NUCLEOTIDE SEQUENCE</scope>
</reference>
<dbReference type="InterPro" id="IPR001647">
    <property type="entry name" value="HTH_TetR"/>
</dbReference>
<dbReference type="SUPFAM" id="SSF46689">
    <property type="entry name" value="Homeodomain-like"/>
    <property type="match status" value="1"/>
</dbReference>
<dbReference type="InterPro" id="IPR009057">
    <property type="entry name" value="Homeodomain-like_sf"/>
</dbReference>
<proteinExistence type="predicted"/>
<name>A0A6J6NRF0_9ZZZZ</name>
<accession>A0A6J6NRF0</accession>
<gene>
    <name evidence="3" type="ORF">UFOPK2366_00660</name>
</gene>
<dbReference type="Gene3D" id="1.10.357.10">
    <property type="entry name" value="Tetracycline Repressor, domain 2"/>
    <property type="match status" value="1"/>
</dbReference>
<dbReference type="GO" id="GO:0003677">
    <property type="term" value="F:DNA binding"/>
    <property type="evidence" value="ECO:0007669"/>
    <property type="project" value="UniProtKB-KW"/>
</dbReference>
<feature type="domain" description="HTH tetR-type" evidence="2">
    <location>
        <begin position="1"/>
        <end position="59"/>
    </location>
</feature>
<evidence type="ECO:0000259" key="2">
    <source>
        <dbReference type="PROSITE" id="PS50977"/>
    </source>
</evidence>
<dbReference type="PROSITE" id="PS50977">
    <property type="entry name" value="HTH_TETR_2"/>
    <property type="match status" value="1"/>
</dbReference>
<keyword evidence="1" id="KW-0238">DNA-binding</keyword>
<evidence type="ECO:0000256" key="1">
    <source>
        <dbReference type="ARBA" id="ARBA00023125"/>
    </source>
</evidence>